<dbReference type="InterPro" id="IPR041679">
    <property type="entry name" value="DNA2/NAM7-like_C"/>
</dbReference>
<feature type="region of interest" description="Disordered" evidence="6">
    <location>
        <begin position="1072"/>
        <end position="1135"/>
    </location>
</feature>
<evidence type="ECO:0000259" key="7">
    <source>
        <dbReference type="Pfam" id="PF05183"/>
    </source>
</evidence>
<dbReference type="GO" id="GO:0003723">
    <property type="term" value="F:RNA binding"/>
    <property type="evidence" value="ECO:0007669"/>
    <property type="project" value="UniProtKB-KW"/>
</dbReference>
<keyword evidence="3" id="KW-0378">Hydrolase</keyword>
<comment type="similarity">
    <text evidence="1">Belongs to the DNA2/NAM7 helicase family.</text>
</comment>
<feature type="domain" description="RDRP core" evidence="7">
    <location>
        <begin position="48"/>
        <end position="536"/>
    </location>
</feature>
<dbReference type="GO" id="GO:0016787">
    <property type="term" value="F:hydrolase activity"/>
    <property type="evidence" value="ECO:0007669"/>
    <property type="project" value="UniProtKB-KW"/>
</dbReference>
<gene>
    <name evidence="10" type="ORF">ONZ51_g7626</name>
</gene>
<dbReference type="InterPro" id="IPR041677">
    <property type="entry name" value="DNA2/NAM7_AAA_11"/>
</dbReference>
<evidence type="ECO:0000256" key="6">
    <source>
        <dbReference type="SAM" id="MobiDB-lite"/>
    </source>
</evidence>
<dbReference type="Pfam" id="PF13086">
    <property type="entry name" value="AAA_11"/>
    <property type="match status" value="2"/>
</dbReference>
<feature type="compositionally biased region" description="Low complexity" evidence="6">
    <location>
        <begin position="1117"/>
        <end position="1126"/>
    </location>
</feature>
<feature type="domain" description="DNA2/NAM7 helicase helicase" evidence="8">
    <location>
        <begin position="1395"/>
        <end position="1460"/>
    </location>
</feature>
<evidence type="ECO:0000256" key="4">
    <source>
        <dbReference type="ARBA" id="ARBA00022806"/>
    </source>
</evidence>
<protein>
    <recommendedName>
        <fullName evidence="12">RNA-directed RNA polymerase</fullName>
    </recommendedName>
</protein>
<dbReference type="GO" id="GO:0004386">
    <property type="term" value="F:helicase activity"/>
    <property type="evidence" value="ECO:0007669"/>
    <property type="project" value="UniProtKB-KW"/>
</dbReference>
<dbReference type="GO" id="GO:0005524">
    <property type="term" value="F:ATP binding"/>
    <property type="evidence" value="ECO:0007669"/>
    <property type="project" value="UniProtKB-KW"/>
</dbReference>
<keyword evidence="5" id="KW-0067">ATP-binding</keyword>
<evidence type="ECO:0000313" key="11">
    <source>
        <dbReference type="Proteomes" id="UP001215151"/>
    </source>
</evidence>
<dbReference type="Pfam" id="PF13087">
    <property type="entry name" value="AAA_12"/>
    <property type="match status" value="1"/>
</dbReference>
<dbReference type="InterPro" id="IPR007855">
    <property type="entry name" value="RDRP"/>
</dbReference>
<comment type="caution">
    <text evidence="10">The sequence shown here is derived from an EMBL/GenBank/DDBJ whole genome shotgun (WGS) entry which is preliminary data.</text>
</comment>
<dbReference type="Pfam" id="PF05183">
    <property type="entry name" value="RdRP"/>
    <property type="match status" value="1"/>
</dbReference>
<dbReference type="Proteomes" id="UP001215151">
    <property type="component" value="Unassembled WGS sequence"/>
</dbReference>
<dbReference type="InterPro" id="IPR047187">
    <property type="entry name" value="SF1_C_Upf1"/>
</dbReference>
<dbReference type="GO" id="GO:0030422">
    <property type="term" value="P:siRNA processing"/>
    <property type="evidence" value="ECO:0007669"/>
    <property type="project" value="TreeGrafter"/>
</dbReference>
<dbReference type="InterPro" id="IPR027417">
    <property type="entry name" value="P-loop_NTPase"/>
</dbReference>
<dbReference type="GO" id="GO:0005694">
    <property type="term" value="C:chromosome"/>
    <property type="evidence" value="ECO:0007669"/>
    <property type="project" value="UniProtKB-ARBA"/>
</dbReference>
<dbReference type="GO" id="GO:0031380">
    <property type="term" value="C:nuclear RNA-directed RNA polymerase complex"/>
    <property type="evidence" value="ECO:0007669"/>
    <property type="project" value="TreeGrafter"/>
</dbReference>
<dbReference type="PANTHER" id="PTHR23079">
    <property type="entry name" value="RNA-DEPENDENT RNA POLYMERASE"/>
    <property type="match status" value="1"/>
</dbReference>
<dbReference type="FunFam" id="3.40.50.300:FF:000326">
    <property type="entry name" value="P-loop containing nucleoside triphosphate hydrolase"/>
    <property type="match status" value="1"/>
</dbReference>
<dbReference type="InterPro" id="IPR057596">
    <property type="entry name" value="RDRP_core"/>
</dbReference>
<evidence type="ECO:0000313" key="10">
    <source>
        <dbReference type="EMBL" id="KAJ8473807.1"/>
    </source>
</evidence>
<evidence type="ECO:0000259" key="9">
    <source>
        <dbReference type="Pfam" id="PF13087"/>
    </source>
</evidence>
<dbReference type="EMBL" id="JAPEVG010000209">
    <property type="protein sequence ID" value="KAJ8473807.1"/>
    <property type="molecule type" value="Genomic_DNA"/>
</dbReference>
<dbReference type="CDD" id="cd18808">
    <property type="entry name" value="SF1_C_Upf1"/>
    <property type="match status" value="1"/>
</dbReference>
<evidence type="ECO:0000256" key="2">
    <source>
        <dbReference type="ARBA" id="ARBA00022741"/>
    </source>
</evidence>
<evidence type="ECO:0000256" key="3">
    <source>
        <dbReference type="ARBA" id="ARBA00022801"/>
    </source>
</evidence>
<keyword evidence="11" id="KW-1185">Reference proteome</keyword>
<name>A0AAD7TPS9_9APHY</name>
<feature type="domain" description="DNA2/NAM7 helicase-like C-terminal" evidence="9">
    <location>
        <begin position="1469"/>
        <end position="1673"/>
    </location>
</feature>
<dbReference type="Gene3D" id="3.40.50.300">
    <property type="entry name" value="P-loop containing nucleotide triphosphate hydrolases"/>
    <property type="match status" value="2"/>
</dbReference>
<evidence type="ECO:0008006" key="12">
    <source>
        <dbReference type="Google" id="ProtNLM"/>
    </source>
</evidence>
<evidence type="ECO:0000259" key="8">
    <source>
        <dbReference type="Pfam" id="PF13086"/>
    </source>
</evidence>
<keyword evidence="2" id="KW-0547">Nucleotide-binding</keyword>
<keyword evidence="4" id="KW-0347">Helicase</keyword>
<dbReference type="PANTHER" id="PTHR23079:SF55">
    <property type="entry name" value="RNA-DIRECTED RNA POLYMERASE"/>
    <property type="match status" value="1"/>
</dbReference>
<sequence>MAPIILRANPSPDDDAWVFNATPPPRKRPDMGLHVSFTPEAIKLDWNVYPSNRILHADDQSKFLLVSFESLRFPEKPAFVTRDYKIRMFKAGFHLNGVEYRFYGHSNSQLRSGSCFMRMGTDAELERRINSYGEFSKIKNVAKCAKRIGLLFSKAEIDWKLDPKYTEDIEDIIVNGENFSDGCGLIAPHFARMLSRRKRIVFHGRPYTPSVFQIRYKGHKGVLMQHPELSKECVAQFRASQRKFKATNDNTFSVVAHSVPYAYARLNNEIVVLLSSLGIANETFLRRQEEYHGWIRTASTDWQVAFNVLCALKQFEAAERLLLRGIEHRDVQASIRTAQMAEIGAFKKKEKFRARMIIPKSRFLFGVCDPYGVLKEGEVHVRVSVPRKGATTLTNTQVLVVRNPCLHPGDCLKLWAVEHPRLSHLIDCIVFASTGERAAPSMSAGGDLDGDEYTVIWDPDFVPRKVAESYTYPPGKEHVVNNVTREDLARHFASYNSMALARIVNLHSKWVRCSPKGAMSDECQDLNALHSLVVDGGSVKIPDRLTRPPEDPTNPFILDLLRESAKAFYDEFIQTVAATEQDIDAIEAEEVLIGLLTSEKLSISEFELITLAARFADNHHLDIREHLGHVDFSALTTAEKYALSYKLGLTPEKDPYVWNSLIRSEILQPRDLEDRKLGGPLRLQKLYTSSQQGRAAFFEYLRIAVGNFTRRMLIIRTDDRFSVGVFLRGEIAWDDDAEVDQNVVVCSFMPKASGLMSTYWQGTRGYRLYCGDSVMQLFDKQRANSFIFVTRPPPRSGVDIITSIALNKISQRVQQQCGRVLRNPVLDIEIHVVSCRDRIAHQAFDLRFEHVQTEETLKRFDHAKTSFSYNTIGDYEWGDDNLGAQLFDPDAPQDRVQRTLSRLEEGRLHHYFDIAIRYRVEQHVFMIFNILLEREDLAPQDLSAYVDAYPSLVYCILKKHIPEGPAALPEAFSPLAPMIVRNLIRSADAMGIAVLAALERLTHDINALDLGTYVHMLWLTALCIRSPKLVQEVLLVLHDCRAGARSNNLIADYAHKHALGVVFDRVEDAADTCPCDETGRPKRQSTRPTRAKLVVPPPPKKAAAAPGGTQTGGAQGEGAPADGVEPVVEDPEDEESDEIIVVAHTRIDAPNSVRIHNHVRLQVASVDPSATRPPPIVDALVTRATRGEMYLTVQQPLPPEWQAVDWNIFDAGGTATSAAMLDAVRKLADKRYEACRLYNVIVGLPPTHAPASSASSEAGLEEGEQAAALGTVSQDLNASQQTAVVLATQSPLCLIWGPPGTGKTTVVVEILGQLIRRFPDTKILMTASTHNAVDNVLERFVRYNHEHHLLEDEQILRAATESSRVKKELQKYTVDSRLGGNINDNPRLLQKAVKRVKASRIVFTTCSGAGLGILRNVAFDTVLIDEASQITEACALIPLVKGCKRAVLVGDHVQLRPTVKPMGKALEFDKSLFERLWRGTNFPELARTMLEVQYRFSEDVAHFPSQEFYEGRLQTGTSRAAEIAETLGVSSFPWPIVDGRIRPVVFVPCTSEEDHGRQSKSNAGQVALVKYIASLLRKPLEASEERTSRLQSASIVVLTPYSRQVQLLKQTLPASMNAEVSTIDGFQGREGDIVIFSTVRCNMEGEIGFVEDERRLNVAWTRPTLGLVIVGDRHTLETTSTLWQRALASCKEVVIARLEESG</sequence>
<evidence type="ECO:0000256" key="1">
    <source>
        <dbReference type="ARBA" id="ARBA00007913"/>
    </source>
</evidence>
<accession>A0AAD7TPS9</accession>
<dbReference type="GO" id="GO:0003968">
    <property type="term" value="F:RNA-directed RNA polymerase activity"/>
    <property type="evidence" value="ECO:0007669"/>
    <property type="project" value="UniProtKB-KW"/>
</dbReference>
<proteinExistence type="inferred from homology"/>
<evidence type="ECO:0000256" key="5">
    <source>
        <dbReference type="ARBA" id="ARBA00022840"/>
    </source>
</evidence>
<organism evidence="10 11">
    <name type="scientific">Trametes cubensis</name>
    <dbReference type="NCBI Taxonomy" id="1111947"/>
    <lineage>
        <taxon>Eukaryota</taxon>
        <taxon>Fungi</taxon>
        <taxon>Dikarya</taxon>
        <taxon>Basidiomycota</taxon>
        <taxon>Agaricomycotina</taxon>
        <taxon>Agaricomycetes</taxon>
        <taxon>Polyporales</taxon>
        <taxon>Polyporaceae</taxon>
        <taxon>Trametes</taxon>
    </lineage>
</organism>
<feature type="domain" description="DNA2/NAM7 helicase helicase" evidence="8">
    <location>
        <begin position="1276"/>
        <end position="1386"/>
    </location>
</feature>
<dbReference type="SUPFAM" id="SSF52540">
    <property type="entry name" value="P-loop containing nucleoside triphosphate hydrolases"/>
    <property type="match status" value="1"/>
</dbReference>
<reference evidence="10" key="1">
    <citation type="submission" date="2022-11" db="EMBL/GenBank/DDBJ databases">
        <title>Genome Sequence of Cubamyces cubensis.</title>
        <authorList>
            <person name="Buettner E."/>
        </authorList>
    </citation>
    <scope>NUCLEOTIDE SEQUENCE</scope>
    <source>
        <strain evidence="10">MPL-01</strain>
    </source>
</reference>